<evidence type="ECO:0000313" key="2">
    <source>
        <dbReference type="Proteomes" id="UP000199421"/>
    </source>
</evidence>
<name>A0A1H7Q0T8_OLID1</name>
<dbReference type="AlphaFoldDB" id="A0A1H7Q0T8"/>
<dbReference type="EMBL" id="FOAF01000002">
    <property type="protein sequence ID" value="SEL41344.1"/>
    <property type="molecule type" value="Genomic_DNA"/>
</dbReference>
<dbReference type="STRING" id="407022.SAMN05661044_02417"/>
<accession>A0A1H7Q0T8</accession>
<organism evidence="1 2">
    <name type="scientific">Olivibacter domesticus</name>
    <name type="common">Pseudosphingobacterium domesticum</name>
    <dbReference type="NCBI Taxonomy" id="407022"/>
    <lineage>
        <taxon>Bacteria</taxon>
        <taxon>Pseudomonadati</taxon>
        <taxon>Bacteroidota</taxon>
        <taxon>Sphingobacteriia</taxon>
        <taxon>Sphingobacteriales</taxon>
        <taxon>Sphingobacteriaceae</taxon>
        <taxon>Olivibacter</taxon>
    </lineage>
</organism>
<sequence length="50" mass="5769">MTIKQIFRNIFLLLLVLANVSCDQISKHIARTNLSYYEEVKVISNQDGDI</sequence>
<protein>
    <submittedName>
        <fullName evidence="1">Signal peptidase II</fullName>
    </submittedName>
</protein>
<dbReference type="Proteomes" id="UP000199421">
    <property type="component" value="Unassembled WGS sequence"/>
</dbReference>
<gene>
    <name evidence="1" type="ORF">SAMN05661044_02417</name>
</gene>
<proteinExistence type="predicted"/>
<keyword evidence="2" id="KW-1185">Reference proteome</keyword>
<reference evidence="2" key="1">
    <citation type="submission" date="2016-10" db="EMBL/GenBank/DDBJ databases">
        <authorList>
            <person name="Varghese N."/>
            <person name="Submissions S."/>
        </authorList>
    </citation>
    <scope>NUCLEOTIDE SEQUENCE [LARGE SCALE GENOMIC DNA]</scope>
    <source>
        <strain evidence="2">DSM 18733</strain>
    </source>
</reference>
<evidence type="ECO:0000313" key="1">
    <source>
        <dbReference type="EMBL" id="SEL41344.1"/>
    </source>
</evidence>